<feature type="region of interest" description="Disordered" evidence="1">
    <location>
        <begin position="90"/>
        <end position="122"/>
    </location>
</feature>
<evidence type="ECO:0000313" key="2">
    <source>
        <dbReference type="EMBL" id="EJK75280.1"/>
    </source>
</evidence>
<dbReference type="PANTHER" id="PTHR31984:SF17">
    <property type="entry name" value="TRANSCRIPTIONAL REGULATOR"/>
    <property type="match status" value="1"/>
</dbReference>
<accession>K0TCY6</accession>
<dbReference type="AlphaFoldDB" id="K0TCY6"/>
<dbReference type="SUPFAM" id="SSF143456">
    <property type="entry name" value="VC0467-like"/>
    <property type="match status" value="1"/>
</dbReference>
<dbReference type="eggNOG" id="ENOG502S3NZ">
    <property type="taxonomic scope" value="Eukaryota"/>
</dbReference>
<comment type="caution">
    <text evidence="2">The sequence shown here is derived from an EMBL/GenBank/DDBJ whole genome shotgun (WGS) entry which is preliminary data.</text>
</comment>
<reference evidence="2 3" key="1">
    <citation type="journal article" date="2012" name="Genome Biol.">
        <title>Genome and low-iron response of an oceanic diatom adapted to chronic iron limitation.</title>
        <authorList>
            <person name="Lommer M."/>
            <person name="Specht M."/>
            <person name="Roy A.S."/>
            <person name="Kraemer L."/>
            <person name="Andreson R."/>
            <person name="Gutowska M.A."/>
            <person name="Wolf J."/>
            <person name="Bergner S.V."/>
            <person name="Schilhabel M.B."/>
            <person name="Klostermeier U.C."/>
            <person name="Beiko R.G."/>
            <person name="Rosenstiel P."/>
            <person name="Hippler M."/>
            <person name="Laroche J."/>
        </authorList>
    </citation>
    <scope>NUCLEOTIDE SEQUENCE [LARGE SCALE GENOMIC DNA]</scope>
    <source>
        <strain evidence="2 3">CCMP1005</strain>
    </source>
</reference>
<proteinExistence type="predicted"/>
<feature type="compositionally biased region" description="Low complexity" evidence="1">
    <location>
        <begin position="108"/>
        <end position="120"/>
    </location>
</feature>
<feature type="region of interest" description="Disordered" evidence="1">
    <location>
        <begin position="136"/>
        <end position="162"/>
    </location>
</feature>
<organism evidence="2 3">
    <name type="scientific">Thalassiosira oceanica</name>
    <name type="common">Marine diatom</name>
    <dbReference type="NCBI Taxonomy" id="159749"/>
    <lineage>
        <taxon>Eukaryota</taxon>
        <taxon>Sar</taxon>
        <taxon>Stramenopiles</taxon>
        <taxon>Ochrophyta</taxon>
        <taxon>Bacillariophyta</taxon>
        <taxon>Coscinodiscophyceae</taxon>
        <taxon>Thalassiosirophycidae</taxon>
        <taxon>Thalassiosirales</taxon>
        <taxon>Thalassiosiraceae</taxon>
        <taxon>Thalassiosira</taxon>
    </lineage>
</organism>
<evidence type="ECO:0000313" key="3">
    <source>
        <dbReference type="Proteomes" id="UP000266841"/>
    </source>
</evidence>
<gene>
    <name evidence="2" type="ORF">THAOC_02998</name>
</gene>
<dbReference type="OrthoDB" id="272750at2759"/>
<dbReference type="OMA" id="WTEIMEL"/>
<evidence type="ECO:0000256" key="1">
    <source>
        <dbReference type="SAM" id="MobiDB-lite"/>
    </source>
</evidence>
<feature type="compositionally biased region" description="Acidic residues" evidence="1">
    <location>
        <begin position="144"/>
        <end position="161"/>
    </location>
</feature>
<dbReference type="Gene3D" id="3.40.1740.10">
    <property type="entry name" value="VC0467-like"/>
    <property type="match status" value="1"/>
</dbReference>
<dbReference type="PANTHER" id="PTHR31984">
    <property type="entry name" value="TRANSPORTER, PUTATIVE (DUF179)-RELATED"/>
    <property type="match status" value="1"/>
</dbReference>
<dbReference type="Pfam" id="PF02622">
    <property type="entry name" value="DUF179"/>
    <property type="match status" value="1"/>
</dbReference>
<dbReference type="EMBL" id="AGNL01003028">
    <property type="protein sequence ID" value="EJK75280.1"/>
    <property type="molecule type" value="Genomic_DNA"/>
</dbReference>
<sequence>MKRRRSILAAATLLVGEECTSYVPPVTSRMGISFVQLNRGGVVRRCAAADFMFRLKYTHASSCCNNVTGSRGHNRLLSNFYDDWEEFSDFDSSSSGDDGSKKERNPGDSSSMDSVGDDNSISATDDAVMKSLRERMNDLNTSDEKEEDGDDEEDIFVDDGDSGSALADLEGRKIDSIDELIGFAQAKAREKRRDVSGSGSAISGTWEEENWARPIPHLDDGGNVLPNFEDLLEAGIVLVANPAKFCSDLADGKGGGRLKKKGILEGLFDDPFPTSKDAEGVSLALLAKFGITLPPSPDLGPDRRADLLPVILLTARDEQGCQAVLMNRRTGNLMGDLPPSLFDSSEETSGFSSPHPLAAFMIQPLWWAGSSPSSKLDDESLDTGSSGMKAIDMVHACPFVNGSTSLPKSDGLYWGGDPVQAQEAMSDSRLEKPLSGFDFKFFIQTTKWLPSQLEDEIRDGVWYLAEVSKEVLFRSRDRLGAKRAKPLWTEIMELMDYRDIRDLLYGEEGEENR</sequence>
<dbReference type="InterPro" id="IPR003774">
    <property type="entry name" value="AlgH-like"/>
</dbReference>
<dbReference type="Proteomes" id="UP000266841">
    <property type="component" value="Unassembled WGS sequence"/>
</dbReference>
<protein>
    <submittedName>
        <fullName evidence="2">Uncharacterized protein</fullName>
    </submittedName>
</protein>
<keyword evidence="3" id="KW-1185">Reference proteome</keyword>
<name>K0TCY6_THAOC</name>